<dbReference type="EMBL" id="FOCL01000003">
    <property type="protein sequence ID" value="SEN65221.1"/>
    <property type="molecule type" value="Genomic_DNA"/>
</dbReference>
<evidence type="ECO:0000259" key="3">
    <source>
        <dbReference type="Pfam" id="PF13472"/>
    </source>
</evidence>
<evidence type="ECO:0000313" key="4">
    <source>
        <dbReference type="EMBL" id="SEN65221.1"/>
    </source>
</evidence>
<reference evidence="5" key="1">
    <citation type="submission" date="2016-10" db="EMBL/GenBank/DDBJ databases">
        <authorList>
            <person name="Varghese N."/>
            <person name="Submissions S."/>
        </authorList>
    </citation>
    <scope>NUCLEOTIDE SEQUENCE [LARGE SCALE GENOMIC DNA]</scope>
    <source>
        <strain evidence="5">Gh-48</strain>
    </source>
</reference>
<sequence>MKFKNKYYLLLLFALLIGVKQLYAQTGGIKIACIGNSVTYGYGLANPAQESYPAQLQKLLGNQYQVLNFGHSGATLLKSGHNPYYKTPEFKELIDAKPDVAIIHLGLNDTDSRDWPDYRQNFEADYAWLIDTIRKANPHVHILICRLTPIFSGHPRFKSGTRDWYWQTQNLIPLIAKANHADLIDFNKPLYNRPDLFADNLHPDKEGASILAGTVYRRLTGNYGGLKLPAVFTDQMVLQRDRPIPVYGTANAGDEVTVKFKGAVTKAKTNENGEWKVMLPASKAGGPFQMKVSAKDTSITLSNILMGDVWLCAGQSNMYFPLNRSAEANTAMRTASANTKLHLYKLSPLAETDPVVWDSVSLSKANKLDFFSGSWKACDSSSVAGFSAVAYYFGQKISREAGVPIGLIEVAVGGSPTESWIDRYTMEHDDQLVDMLNNWRTSDYEMAFCRDRAAINLKNAVNPKQRHSYEPCYNYEAAIDPLTRFPVRGVVWYQGESNTHNVELYSRLFTTLVSSWRQKWGADLPFYTVQLSTINRPSWPVFRDAQRKLQKSIPNTQMAVSFDLGDSLNVHPTRKKEIGERLALLAARYTYHQPVKANSPEPLTATKQANQIVISFDFATQLKTAGNKALNGFELINTKGQSIFTTGTIKGNKVCLLIPASENIRGINYAMQPFTRANLINEAGLPAPTFTMLLHEKENVFY</sequence>
<dbReference type="OrthoDB" id="9816001at2"/>
<keyword evidence="1" id="KW-0378">Hydrolase</keyword>
<dbReference type="STRING" id="551995.SAMN05192574_103784"/>
<keyword evidence="5" id="KW-1185">Reference proteome</keyword>
<gene>
    <name evidence="4" type="ORF">SAMN05192574_103784</name>
</gene>
<feature type="domain" description="SGNH hydrolase-type esterase" evidence="3">
    <location>
        <begin position="33"/>
        <end position="208"/>
    </location>
</feature>
<dbReference type="Gene3D" id="2.60.40.10">
    <property type="entry name" value="Immunoglobulins"/>
    <property type="match status" value="1"/>
</dbReference>
<accession>A0A1H8IA67</accession>
<name>A0A1H8IA67_9SPHI</name>
<dbReference type="InterPro" id="IPR013783">
    <property type="entry name" value="Ig-like_fold"/>
</dbReference>
<evidence type="ECO:0000259" key="2">
    <source>
        <dbReference type="Pfam" id="PF03629"/>
    </source>
</evidence>
<dbReference type="Pfam" id="PF13472">
    <property type="entry name" value="Lipase_GDSL_2"/>
    <property type="match status" value="1"/>
</dbReference>
<dbReference type="GO" id="GO:0001681">
    <property type="term" value="F:sialate O-acetylesterase activity"/>
    <property type="evidence" value="ECO:0007669"/>
    <property type="project" value="InterPro"/>
</dbReference>
<dbReference type="InterPro" id="IPR005181">
    <property type="entry name" value="SASA"/>
</dbReference>
<dbReference type="AlphaFoldDB" id="A0A1H8IA67"/>
<organism evidence="4 5">
    <name type="scientific">Mucilaginibacter gossypiicola</name>
    <dbReference type="NCBI Taxonomy" id="551995"/>
    <lineage>
        <taxon>Bacteria</taxon>
        <taxon>Pseudomonadati</taxon>
        <taxon>Bacteroidota</taxon>
        <taxon>Sphingobacteriia</taxon>
        <taxon>Sphingobacteriales</taxon>
        <taxon>Sphingobacteriaceae</taxon>
        <taxon>Mucilaginibacter</taxon>
    </lineage>
</organism>
<dbReference type="RefSeq" id="WP_091211074.1">
    <property type="nucleotide sequence ID" value="NZ_FOCL01000003.1"/>
</dbReference>
<feature type="domain" description="Sialate O-acetylesterase" evidence="2">
    <location>
        <begin position="308"/>
        <end position="583"/>
    </location>
</feature>
<dbReference type="GO" id="GO:0005975">
    <property type="term" value="P:carbohydrate metabolic process"/>
    <property type="evidence" value="ECO:0007669"/>
    <property type="project" value="TreeGrafter"/>
</dbReference>
<dbReference type="Pfam" id="PF03629">
    <property type="entry name" value="SASA"/>
    <property type="match status" value="1"/>
</dbReference>
<evidence type="ECO:0000256" key="1">
    <source>
        <dbReference type="ARBA" id="ARBA00022801"/>
    </source>
</evidence>
<dbReference type="Gene3D" id="3.40.50.1110">
    <property type="entry name" value="SGNH hydrolase"/>
    <property type="match status" value="2"/>
</dbReference>
<dbReference type="PANTHER" id="PTHR22901">
    <property type="entry name" value="SIALATE O-ACETYLESTERASE"/>
    <property type="match status" value="1"/>
</dbReference>
<protein>
    <submittedName>
        <fullName evidence="4">Sialate O-acetylesterase</fullName>
    </submittedName>
</protein>
<dbReference type="InterPro" id="IPR039329">
    <property type="entry name" value="SIAE"/>
</dbReference>
<evidence type="ECO:0000313" key="5">
    <source>
        <dbReference type="Proteomes" id="UP000198942"/>
    </source>
</evidence>
<dbReference type="PANTHER" id="PTHR22901:SF0">
    <property type="entry name" value="SIALATE O-ACETYLESTERASE"/>
    <property type="match status" value="1"/>
</dbReference>
<proteinExistence type="predicted"/>
<dbReference type="Proteomes" id="UP000198942">
    <property type="component" value="Unassembled WGS sequence"/>
</dbReference>
<dbReference type="InterPro" id="IPR013830">
    <property type="entry name" value="SGNH_hydro"/>
</dbReference>
<dbReference type="InterPro" id="IPR036514">
    <property type="entry name" value="SGNH_hydro_sf"/>
</dbReference>
<dbReference type="SUPFAM" id="SSF52266">
    <property type="entry name" value="SGNH hydrolase"/>
    <property type="match status" value="2"/>
</dbReference>